<evidence type="ECO:0000256" key="13">
    <source>
        <dbReference type="RuleBase" id="RU003587"/>
    </source>
</evidence>
<accession>A0A6B0Z2M7</accession>
<evidence type="ECO:0000256" key="10">
    <source>
        <dbReference type="ARBA" id="ARBA00026033"/>
    </source>
</evidence>
<reference evidence="18" key="1">
    <citation type="submission" date="2019-09" db="EMBL/GenBank/DDBJ databases">
        <title>Characterisation of the sponge microbiome using genome-centric metagenomics.</title>
        <authorList>
            <person name="Engelberts J.P."/>
            <person name="Robbins S.J."/>
            <person name="De Goeij J.M."/>
            <person name="Aranda M."/>
            <person name="Bell S.C."/>
            <person name="Webster N.S."/>
        </authorList>
    </citation>
    <scope>NUCLEOTIDE SEQUENCE</scope>
    <source>
        <strain evidence="18">SB0664_bin_27</strain>
    </source>
</reference>
<comment type="subcellular location">
    <subcellularLocation>
        <location evidence="1 12 13">Cytoplasm</location>
    </subcellularLocation>
</comment>
<gene>
    <name evidence="12 18" type="primary">uvrB</name>
    <name evidence="18" type="ORF">F4Y42_20915</name>
</gene>
<dbReference type="Gene3D" id="3.40.50.300">
    <property type="entry name" value="P-loop containing nucleotide triphosphate hydrolases"/>
    <property type="match status" value="3"/>
</dbReference>
<dbReference type="GO" id="GO:0009380">
    <property type="term" value="C:excinuclease repair complex"/>
    <property type="evidence" value="ECO:0007669"/>
    <property type="project" value="InterPro"/>
</dbReference>
<keyword evidence="8 12" id="KW-0267">Excision nuclease</keyword>
<keyword evidence="7 12" id="KW-0067">ATP-binding</keyword>
<comment type="domain">
    <text evidence="12">The beta-hairpin motif is involved in DNA binding.</text>
</comment>
<dbReference type="SMART" id="SM00487">
    <property type="entry name" value="DEXDc"/>
    <property type="match status" value="1"/>
</dbReference>
<dbReference type="Pfam" id="PF02151">
    <property type="entry name" value="UVR"/>
    <property type="match status" value="1"/>
</dbReference>
<dbReference type="GO" id="GO:0005524">
    <property type="term" value="F:ATP binding"/>
    <property type="evidence" value="ECO:0007669"/>
    <property type="project" value="UniProtKB-UniRule"/>
</dbReference>
<comment type="similarity">
    <text evidence="2 12 13">Belongs to the UvrB family.</text>
</comment>
<dbReference type="NCBIfam" id="TIGR00631">
    <property type="entry name" value="uvrb"/>
    <property type="match status" value="1"/>
</dbReference>
<evidence type="ECO:0000256" key="6">
    <source>
        <dbReference type="ARBA" id="ARBA00022769"/>
    </source>
</evidence>
<keyword evidence="5 12" id="KW-0227">DNA damage</keyword>
<dbReference type="Gene3D" id="4.10.860.10">
    <property type="entry name" value="UVR domain"/>
    <property type="match status" value="1"/>
</dbReference>
<dbReference type="Gene3D" id="6.10.140.240">
    <property type="match status" value="1"/>
</dbReference>
<evidence type="ECO:0000256" key="8">
    <source>
        <dbReference type="ARBA" id="ARBA00022881"/>
    </source>
</evidence>
<keyword evidence="4 12" id="KW-0547">Nucleotide-binding</keyword>
<feature type="domain" description="Helicase C-terminal" evidence="17">
    <location>
        <begin position="428"/>
        <end position="594"/>
    </location>
</feature>
<keyword evidence="14" id="KW-0175">Coiled coil</keyword>
<dbReference type="AlphaFoldDB" id="A0A6B0Z2M7"/>
<dbReference type="GO" id="GO:0009432">
    <property type="term" value="P:SOS response"/>
    <property type="evidence" value="ECO:0007669"/>
    <property type="project" value="UniProtKB-UniRule"/>
</dbReference>
<comment type="subunit">
    <text evidence="10 12 13">Forms a heterotetramer with UvrA during the search for lesions. Interacts with UvrC in an incision complex.</text>
</comment>
<feature type="binding site" evidence="12">
    <location>
        <begin position="38"/>
        <end position="45"/>
    </location>
    <ligand>
        <name>ATP</name>
        <dbReference type="ChEBI" id="CHEBI:30616"/>
    </ligand>
</feature>
<dbReference type="NCBIfam" id="NF003673">
    <property type="entry name" value="PRK05298.1"/>
    <property type="match status" value="1"/>
</dbReference>
<dbReference type="EMBL" id="VXRG01000180">
    <property type="protein sequence ID" value="MXY95908.1"/>
    <property type="molecule type" value="Genomic_DNA"/>
</dbReference>
<dbReference type="InterPro" id="IPR001943">
    <property type="entry name" value="UVR_dom"/>
</dbReference>
<dbReference type="PANTHER" id="PTHR24029">
    <property type="entry name" value="UVRABC SYSTEM PROTEIN B"/>
    <property type="match status" value="1"/>
</dbReference>
<dbReference type="GO" id="GO:0005737">
    <property type="term" value="C:cytoplasm"/>
    <property type="evidence" value="ECO:0007669"/>
    <property type="project" value="UniProtKB-SubCell"/>
</dbReference>
<dbReference type="PROSITE" id="PS50151">
    <property type="entry name" value="UVR"/>
    <property type="match status" value="1"/>
</dbReference>
<keyword evidence="9 12" id="KW-0234">DNA repair</keyword>
<dbReference type="PROSITE" id="PS51194">
    <property type="entry name" value="HELICASE_CTER"/>
    <property type="match status" value="1"/>
</dbReference>
<dbReference type="GO" id="GO:0009381">
    <property type="term" value="F:excinuclease ABC activity"/>
    <property type="evidence" value="ECO:0007669"/>
    <property type="project" value="UniProtKB-UniRule"/>
</dbReference>
<sequence>MPQFQVVSDFQPMGDQPQALSRLASGIDEGLQHQVLLGVTGSGKTYTMAKVVEAIQKPTLVIAHNKTLAAQLYSEFREFLPNNMVEYFVSYYDYYQPEAYIPRSDTYIEKDAQVNEEIERLRLAATSALFSRKDVVIVASVSCIYGLGSPQDYGQVALKLTVGELVRRNQVLRHLVDIFYERNDTALQRAKFRVRGDVLEVQPAYSDNALRVSFWGDEIERISEIDTLTGEILDDYPEVEIFPAKHFITHQDQVQEAIVDIEEELKQQIAMLESQGKLLEAQRIGQRTRYDIEMLQEIGYCNGVENYSRHLARRPPGSRPWTLLDYFPADWMAIIDESHMTIPQIRGMYAGDRSRKEVLVSHGFRLPSALDNRPLTFDEFAEVANQVIYVSATPSDYEIRNAAQVVEQLIRPTGLLDPTVEVRPTEGQIEDLLHEVHQRVAIGQRALITTLTKRMAEDLAEYLADLGVKVQYLHSEIDTLERVEILRDLRLGVYDVVVGINLLREGLDLPEVTLVAILDADKQGFLRSESSLIQTIGRAARHVEGRAILYADKMTEAMEKAIGETNRRRQIQEAHNLAHGIEPRSIVKGIRDLTDRMKVMAEDQADYSVDEDEAGTTRNLAALSPDELVRRITNLEEEMHEAAQNLEFERAASLRDQVIELRNALKLERV</sequence>
<evidence type="ECO:0000256" key="7">
    <source>
        <dbReference type="ARBA" id="ARBA00022840"/>
    </source>
</evidence>
<evidence type="ECO:0000313" key="18">
    <source>
        <dbReference type="EMBL" id="MXY95908.1"/>
    </source>
</evidence>
<dbReference type="InterPro" id="IPR014001">
    <property type="entry name" value="Helicase_ATP-bd"/>
</dbReference>
<dbReference type="Pfam" id="PF04851">
    <property type="entry name" value="ResIII"/>
    <property type="match status" value="1"/>
</dbReference>
<evidence type="ECO:0000256" key="14">
    <source>
        <dbReference type="SAM" id="Coils"/>
    </source>
</evidence>
<feature type="domain" description="Helicase ATP-binding" evidence="16">
    <location>
        <begin position="25"/>
        <end position="180"/>
    </location>
</feature>
<dbReference type="CDD" id="cd17916">
    <property type="entry name" value="DEXHc_UvrB"/>
    <property type="match status" value="1"/>
</dbReference>
<evidence type="ECO:0000256" key="5">
    <source>
        <dbReference type="ARBA" id="ARBA00022763"/>
    </source>
</evidence>
<dbReference type="InterPro" id="IPR027417">
    <property type="entry name" value="P-loop_NTPase"/>
</dbReference>
<evidence type="ECO:0000256" key="11">
    <source>
        <dbReference type="ARBA" id="ARBA00029504"/>
    </source>
</evidence>
<evidence type="ECO:0000256" key="12">
    <source>
        <dbReference type="HAMAP-Rule" id="MF_00204"/>
    </source>
</evidence>
<dbReference type="Pfam" id="PF17757">
    <property type="entry name" value="UvrB_inter"/>
    <property type="match status" value="1"/>
</dbReference>
<dbReference type="GO" id="GO:0006289">
    <property type="term" value="P:nucleotide-excision repair"/>
    <property type="evidence" value="ECO:0007669"/>
    <property type="project" value="UniProtKB-UniRule"/>
</dbReference>
<dbReference type="InterPro" id="IPR004807">
    <property type="entry name" value="UvrB"/>
</dbReference>
<dbReference type="GO" id="GO:0003677">
    <property type="term" value="F:DNA binding"/>
    <property type="evidence" value="ECO:0007669"/>
    <property type="project" value="UniProtKB-UniRule"/>
</dbReference>
<evidence type="ECO:0000256" key="4">
    <source>
        <dbReference type="ARBA" id="ARBA00022741"/>
    </source>
</evidence>
<dbReference type="SUPFAM" id="SSF46600">
    <property type="entry name" value="C-terminal UvrC-binding domain of UvrB"/>
    <property type="match status" value="1"/>
</dbReference>
<dbReference type="GO" id="GO:0016887">
    <property type="term" value="F:ATP hydrolysis activity"/>
    <property type="evidence" value="ECO:0007669"/>
    <property type="project" value="InterPro"/>
</dbReference>
<feature type="coiled-coil region" evidence="14">
    <location>
        <begin position="251"/>
        <end position="282"/>
    </location>
</feature>
<comment type="caution">
    <text evidence="18">The sequence shown here is derived from an EMBL/GenBank/DDBJ whole genome shotgun (WGS) entry which is preliminary data.</text>
</comment>
<keyword evidence="3 12" id="KW-0963">Cytoplasm</keyword>
<name>A0A6B0Z2M7_9CHLR</name>
<dbReference type="PANTHER" id="PTHR24029:SF0">
    <property type="entry name" value="UVRABC SYSTEM PROTEIN B"/>
    <property type="match status" value="1"/>
</dbReference>
<dbReference type="CDD" id="cd18790">
    <property type="entry name" value="SF2_C_UvrB"/>
    <property type="match status" value="1"/>
</dbReference>
<organism evidence="18">
    <name type="scientific">Caldilineaceae bacterium SB0664_bin_27</name>
    <dbReference type="NCBI Taxonomy" id="2605260"/>
    <lineage>
        <taxon>Bacteria</taxon>
        <taxon>Bacillati</taxon>
        <taxon>Chloroflexota</taxon>
        <taxon>Caldilineae</taxon>
        <taxon>Caldilineales</taxon>
        <taxon>Caldilineaceae</taxon>
    </lineage>
</organism>
<dbReference type="HAMAP" id="MF_00204">
    <property type="entry name" value="UvrB"/>
    <property type="match status" value="1"/>
</dbReference>
<dbReference type="InterPro" id="IPR001650">
    <property type="entry name" value="Helicase_C-like"/>
</dbReference>
<dbReference type="InterPro" id="IPR036876">
    <property type="entry name" value="UVR_dom_sf"/>
</dbReference>
<evidence type="ECO:0000256" key="1">
    <source>
        <dbReference type="ARBA" id="ARBA00004496"/>
    </source>
</evidence>
<evidence type="ECO:0000256" key="2">
    <source>
        <dbReference type="ARBA" id="ARBA00008533"/>
    </source>
</evidence>
<protein>
    <recommendedName>
        <fullName evidence="11 12">UvrABC system protein B</fullName>
        <shortName evidence="12">Protein UvrB</shortName>
    </recommendedName>
    <alternativeName>
        <fullName evidence="12">Excinuclease ABC subunit B</fullName>
    </alternativeName>
</protein>
<dbReference type="InterPro" id="IPR041471">
    <property type="entry name" value="UvrB_inter"/>
</dbReference>
<evidence type="ECO:0000259" key="17">
    <source>
        <dbReference type="PROSITE" id="PS51194"/>
    </source>
</evidence>
<proteinExistence type="inferred from homology"/>
<dbReference type="InterPro" id="IPR006935">
    <property type="entry name" value="Helicase/UvrB_N"/>
</dbReference>
<keyword evidence="12 13" id="KW-0742">SOS response</keyword>
<evidence type="ECO:0000256" key="3">
    <source>
        <dbReference type="ARBA" id="ARBA00022490"/>
    </source>
</evidence>
<evidence type="ECO:0000259" key="16">
    <source>
        <dbReference type="PROSITE" id="PS51192"/>
    </source>
</evidence>
<feature type="domain" description="UVR" evidence="15">
    <location>
        <begin position="629"/>
        <end position="664"/>
    </location>
</feature>
<dbReference type="SUPFAM" id="SSF52540">
    <property type="entry name" value="P-loop containing nucleoside triphosphate hydrolases"/>
    <property type="match status" value="2"/>
</dbReference>
<evidence type="ECO:0000256" key="9">
    <source>
        <dbReference type="ARBA" id="ARBA00023204"/>
    </source>
</evidence>
<dbReference type="SMART" id="SM00490">
    <property type="entry name" value="HELICc"/>
    <property type="match status" value="1"/>
</dbReference>
<comment type="function">
    <text evidence="12">The UvrABC repair system catalyzes the recognition and processing of DNA lesions. A damage recognition complex composed of 2 UvrA and 2 UvrB subunits scans DNA for abnormalities. Upon binding of the UvrA(2)B(2) complex to a putative damaged site, the DNA wraps around one UvrB monomer. DNA wrap is dependent on ATP binding by UvrB and probably causes local melting of the DNA helix, facilitating insertion of UvrB beta-hairpin between the DNA strands. Then UvrB probes one DNA strand for the presence of a lesion. If a lesion is found the UvrA subunits dissociate and the UvrB-DNA preincision complex is formed. This complex is subsequently bound by UvrC and the second UvrB is released. If no lesion is found, the DNA wraps around the other UvrB subunit that will check the other stand for damage.</text>
</comment>
<dbReference type="Pfam" id="PF00271">
    <property type="entry name" value="Helicase_C"/>
    <property type="match status" value="1"/>
</dbReference>
<evidence type="ECO:0000259" key="15">
    <source>
        <dbReference type="PROSITE" id="PS50151"/>
    </source>
</evidence>
<keyword evidence="6 12" id="KW-0228">DNA excision</keyword>
<dbReference type="Pfam" id="PF12344">
    <property type="entry name" value="UvrB"/>
    <property type="match status" value="1"/>
</dbReference>
<dbReference type="InterPro" id="IPR024759">
    <property type="entry name" value="UvrB_YAD/RRR_dom"/>
</dbReference>
<dbReference type="PROSITE" id="PS51192">
    <property type="entry name" value="HELICASE_ATP_BIND_1"/>
    <property type="match status" value="1"/>
</dbReference>
<feature type="short sequence motif" description="Beta-hairpin" evidence="12">
    <location>
        <begin position="91"/>
        <end position="114"/>
    </location>
</feature>